<proteinExistence type="predicted"/>
<feature type="region of interest" description="Disordered" evidence="4">
    <location>
        <begin position="523"/>
        <end position="555"/>
    </location>
</feature>
<dbReference type="InterPro" id="IPR003439">
    <property type="entry name" value="ABC_transporter-like_ATP-bd"/>
</dbReference>
<dbReference type="Gene3D" id="3.40.50.300">
    <property type="entry name" value="P-loop containing nucleotide triphosphate hydrolases"/>
    <property type="match status" value="2"/>
</dbReference>
<protein>
    <submittedName>
        <fullName evidence="6">Bis-ABC ATPase YheS</fullName>
    </submittedName>
</protein>
<dbReference type="FunFam" id="3.40.50.300:FF:000011">
    <property type="entry name" value="Putative ABC transporter ATP-binding component"/>
    <property type="match status" value="1"/>
</dbReference>
<dbReference type="GO" id="GO:0006438">
    <property type="term" value="P:valyl-tRNA aminoacylation"/>
    <property type="evidence" value="ECO:0007669"/>
    <property type="project" value="InterPro"/>
</dbReference>
<dbReference type="AlphaFoldDB" id="A0A3B0UD57"/>
<gene>
    <name evidence="6" type="ORF">MNBD_ALPHA12-2245</name>
</gene>
<dbReference type="PANTHER" id="PTHR19211">
    <property type="entry name" value="ATP-BINDING TRANSPORT PROTEIN-RELATED"/>
    <property type="match status" value="1"/>
</dbReference>
<feature type="domain" description="ABC transporter" evidence="5">
    <location>
        <begin position="311"/>
        <end position="525"/>
    </location>
</feature>
<dbReference type="GO" id="GO:0005737">
    <property type="term" value="C:cytoplasm"/>
    <property type="evidence" value="ECO:0007669"/>
    <property type="project" value="InterPro"/>
</dbReference>
<dbReference type="CDD" id="cd03221">
    <property type="entry name" value="ABCF_EF-3"/>
    <property type="match status" value="2"/>
</dbReference>
<feature type="domain" description="ABC transporter" evidence="5">
    <location>
        <begin position="2"/>
        <end position="243"/>
    </location>
</feature>
<dbReference type="PROSITE" id="PS50893">
    <property type="entry name" value="ABC_TRANSPORTER_2"/>
    <property type="match status" value="2"/>
</dbReference>
<organism evidence="6">
    <name type="scientific">hydrothermal vent metagenome</name>
    <dbReference type="NCBI Taxonomy" id="652676"/>
    <lineage>
        <taxon>unclassified sequences</taxon>
        <taxon>metagenomes</taxon>
        <taxon>ecological metagenomes</taxon>
    </lineage>
</organism>
<dbReference type="Pfam" id="PF12848">
    <property type="entry name" value="ABC_tran_Xtn"/>
    <property type="match status" value="1"/>
</dbReference>
<dbReference type="InterPro" id="IPR037118">
    <property type="entry name" value="Val-tRNA_synth_C_sf"/>
</dbReference>
<dbReference type="PROSITE" id="PS00211">
    <property type="entry name" value="ABC_TRANSPORTER_1"/>
    <property type="match status" value="2"/>
</dbReference>
<feature type="compositionally biased region" description="Basic and acidic residues" evidence="4">
    <location>
        <begin position="523"/>
        <end position="532"/>
    </location>
</feature>
<evidence type="ECO:0000313" key="6">
    <source>
        <dbReference type="EMBL" id="VAW22469.1"/>
    </source>
</evidence>
<sequence length="640" mass="71427">MLKIKDMSYSIVGRPLFEKASLTLADGVKAGFVGRNGSGKTTLFNLIEKQLFPDDGEIFVHSKWRIGGVAQEVAANNTSILDMVLLADKERTRLLERAQTETDPNAISEIHMRLADIDAHSAEARASFVLRGLGFGPQQHSDPCSSLSGGWRMRVALAGVLFAQPDLLLLDEPTNYLDLEGSLWLENYLATYPHTVFLISHDRDLLNKAVTSIVHLEHGKLTLYKGSYDTFEATRRARMELSNKAREKQMGQIAHMQAFVERFRYKANKAKQAQSRLKMIAKLRPPEAMLDQSALPFKFQQPKKTMASPMLNLDNVSVGYDGVPVLSRITQRIDPDDRIALVGVNGNGKSTFAKLLAGELKKIDGIFQRGRGLEIAYFAQHQMDKLMPGQTVLEHIEPLMPHSSEAQRRSRVAQMGLGTEKMDTKAKNLSGGERARLLLGLITFDGPGMLILDEPTNHLDIDSRDALVLALNEYQGAVLVISHDRHLIDATMDQIWIAQDGKIEILDDDMAGYERSILGKLSGAERKSKPSKDANAQGMRKRERQEKAAKRAGMSPLRKEIRALEKQVAQIQKELGQLEKKICNPALYQNDPGQVVELTKQRSALTRQLEDIETVWLEKSANLEQTEKEIFAPAKTDMAS</sequence>
<dbReference type="SMART" id="SM00382">
    <property type="entry name" value="AAA"/>
    <property type="match status" value="2"/>
</dbReference>
<dbReference type="GO" id="GO:0016887">
    <property type="term" value="F:ATP hydrolysis activity"/>
    <property type="evidence" value="ECO:0007669"/>
    <property type="project" value="InterPro"/>
</dbReference>
<dbReference type="Pfam" id="PF16326">
    <property type="entry name" value="ABC_tran_CTD"/>
    <property type="match status" value="1"/>
</dbReference>
<keyword evidence="2" id="KW-0547">Nucleotide-binding</keyword>
<dbReference type="EMBL" id="UOEO01000203">
    <property type="protein sequence ID" value="VAW22469.1"/>
    <property type="molecule type" value="Genomic_DNA"/>
</dbReference>
<accession>A0A3B0UD57</accession>
<evidence type="ECO:0000259" key="5">
    <source>
        <dbReference type="PROSITE" id="PS50893"/>
    </source>
</evidence>
<dbReference type="PANTHER" id="PTHR19211:SF14">
    <property type="entry name" value="ATP-BINDING CASSETTE SUB-FAMILY F MEMBER 1"/>
    <property type="match status" value="1"/>
</dbReference>
<name>A0A3B0UD57_9ZZZZ</name>
<dbReference type="GO" id="GO:0003677">
    <property type="term" value="F:DNA binding"/>
    <property type="evidence" value="ECO:0007669"/>
    <property type="project" value="InterPro"/>
</dbReference>
<keyword evidence="3" id="KW-0067">ATP-binding</keyword>
<dbReference type="InterPro" id="IPR027417">
    <property type="entry name" value="P-loop_NTPase"/>
</dbReference>
<evidence type="ECO:0000256" key="1">
    <source>
        <dbReference type="ARBA" id="ARBA00022737"/>
    </source>
</evidence>
<reference evidence="6" key="1">
    <citation type="submission" date="2018-06" db="EMBL/GenBank/DDBJ databases">
        <authorList>
            <person name="Zhirakovskaya E."/>
        </authorList>
    </citation>
    <scope>NUCLEOTIDE SEQUENCE</scope>
</reference>
<dbReference type="GO" id="GO:0005524">
    <property type="term" value="F:ATP binding"/>
    <property type="evidence" value="ECO:0007669"/>
    <property type="project" value="UniProtKB-KW"/>
</dbReference>
<dbReference type="InterPro" id="IPR050611">
    <property type="entry name" value="ABCF"/>
</dbReference>
<keyword evidence="1" id="KW-0677">Repeat</keyword>
<evidence type="ECO:0000256" key="3">
    <source>
        <dbReference type="ARBA" id="ARBA00022840"/>
    </source>
</evidence>
<dbReference type="InterPro" id="IPR032781">
    <property type="entry name" value="ABC_tran_Xtn"/>
</dbReference>
<evidence type="ECO:0000256" key="4">
    <source>
        <dbReference type="SAM" id="MobiDB-lite"/>
    </source>
</evidence>
<dbReference type="InterPro" id="IPR003593">
    <property type="entry name" value="AAA+_ATPase"/>
</dbReference>
<dbReference type="SUPFAM" id="SSF52540">
    <property type="entry name" value="P-loop containing nucleoside triphosphate hydrolases"/>
    <property type="match status" value="2"/>
</dbReference>
<dbReference type="InterPro" id="IPR032524">
    <property type="entry name" value="ABC_tran_C"/>
</dbReference>
<evidence type="ECO:0000256" key="2">
    <source>
        <dbReference type="ARBA" id="ARBA00022741"/>
    </source>
</evidence>
<dbReference type="Gene3D" id="1.10.287.380">
    <property type="entry name" value="Valyl-tRNA synthetase, C-terminal domain"/>
    <property type="match status" value="1"/>
</dbReference>
<dbReference type="GO" id="GO:0004832">
    <property type="term" value="F:valine-tRNA ligase activity"/>
    <property type="evidence" value="ECO:0007669"/>
    <property type="project" value="InterPro"/>
</dbReference>
<dbReference type="Pfam" id="PF00005">
    <property type="entry name" value="ABC_tran"/>
    <property type="match status" value="2"/>
</dbReference>
<dbReference type="InterPro" id="IPR017871">
    <property type="entry name" value="ABC_transporter-like_CS"/>
</dbReference>